<dbReference type="InterPro" id="IPR010064">
    <property type="entry name" value="HK97-gp10_tail"/>
</dbReference>
<evidence type="ECO:0008006" key="3">
    <source>
        <dbReference type="Google" id="ProtNLM"/>
    </source>
</evidence>
<name>A0A918MH77_9RHOB</name>
<gene>
    <name evidence="1" type="ORF">GCM10011452_09200</name>
</gene>
<organism evidence="1 2">
    <name type="scientific">Gemmobacter lanyuensis</name>
    <dbReference type="NCBI Taxonomy" id="1054497"/>
    <lineage>
        <taxon>Bacteria</taxon>
        <taxon>Pseudomonadati</taxon>
        <taxon>Pseudomonadota</taxon>
        <taxon>Alphaproteobacteria</taxon>
        <taxon>Rhodobacterales</taxon>
        <taxon>Paracoccaceae</taxon>
        <taxon>Gemmobacter</taxon>
    </lineage>
</organism>
<sequence length="158" mass="17573">MVQGLNELNRRWTAIPKKVRDAVRVEMEKAADDVVATMRRFAPVDTGALRESIGWTWGDAPAGALTIGKVGKTEYGTMLITIYAGGTEQTKRRQARASGTRARDQKRGGYFDTDVARLQEFGTKVMNAHPFFFPAWRAKRTKVKGNISRAITRAIKSA</sequence>
<comment type="caution">
    <text evidence="1">The sequence shown here is derived from an EMBL/GenBank/DDBJ whole genome shotgun (WGS) entry which is preliminary data.</text>
</comment>
<dbReference type="NCBIfam" id="TIGR01725">
    <property type="entry name" value="phge_HK97_gp10"/>
    <property type="match status" value="1"/>
</dbReference>
<evidence type="ECO:0000313" key="2">
    <source>
        <dbReference type="Proteomes" id="UP000628984"/>
    </source>
</evidence>
<proteinExistence type="predicted"/>
<dbReference type="Proteomes" id="UP000628984">
    <property type="component" value="Unassembled WGS sequence"/>
</dbReference>
<accession>A0A918MH77</accession>
<dbReference type="RefSeq" id="WP_189632609.1">
    <property type="nucleotide sequence ID" value="NZ_BMYQ01000001.1"/>
</dbReference>
<protein>
    <recommendedName>
        <fullName evidence="3">HK97 gp10 family phage protein</fullName>
    </recommendedName>
</protein>
<dbReference type="EMBL" id="BMYQ01000001">
    <property type="protein sequence ID" value="GGW23985.1"/>
    <property type="molecule type" value="Genomic_DNA"/>
</dbReference>
<reference evidence="1" key="2">
    <citation type="submission" date="2020-09" db="EMBL/GenBank/DDBJ databases">
        <authorList>
            <person name="Sun Q."/>
            <person name="Kim S."/>
        </authorList>
    </citation>
    <scope>NUCLEOTIDE SEQUENCE</scope>
    <source>
        <strain evidence="1">KCTC 23714</strain>
    </source>
</reference>
<dbReference type="AlphaFoldDB" id="A0A918MH77"/>
<dbReference type="Pfam" id="PF04883">
    <property type="entry name" value="HK97-gp10_like"/>
    <property type="match status" value="1"/>
</dbReference>
<evidence type="ECO:0000313" key="1">
    <source>
        <dbReference type="EMBL" id="GGW23985.1"/>
    </source>
</evidence>
<reference evidence="1" key="1">
    <citation type="journal article" date="2014" name="Int. J. Syst. Evol. Microbiol.">
        <title>Complete genome sequence of Corynebacterium casei LMG S-19264T (=DSM 44701T), isolated from a smear-ripened cheese.</title>
        <authorList>
            <consortium name="US DOE Joint Genome Institute (JGI-PGF)"/>
            <person name="Walter F."/>
            <person name="Albersmeier A."/>
            <person name="Kalinowski J."/>
            <person name="Ruckert C."/>
        </authorList>
    </citation>
    <scope>NUCLEOTIDE SEQUENCE</scope>
    <source>
        <strain evidence="1">KCTC 23714</strain>
    </source>
</reference>
<keyword evidence="2" id="KW-1185">Reference proteome</keyword>